<dbReference type="Proteomes" id="UP000216411">
    <property type="component" value="Unassembled WGS sequence"/>
</dbReference>
<keyword evidence="16" id="KW-1185">Reference proteome</keyword>
<dbReference type="GO" id="GO:0016787">
    <property type="term" value="F:hydrolase activity"/>
    <property type="evidence" value="ECO:0007669"/>
    <property type="project" value="UniProtKB-KW"/>
</dbReference>
<dbReference type="SUPFAM" id="SSF50615">
    <property type="entry name" value="N-terminal domain of alpha and beta subunits of F1 ATP synthase"/>
    <property type="match status" value="1"/>
</dbReference>
<reference evidence="15 16" key="1">
    <citation type="journal article" date="2017" name="Genome Announc.">
        <title>Draft Genome Sequence of a Sporulating and Motile Strain of Lachnotalea glycerini Isolated from Water in Quebec City, Canada.</title>
        <authorList>
            <person name="Maheux A.F."/>
            <person name="Boudreau D.K."/>
            <person name="Berube E."/>
            <person name="Boissinot M."/>
            <person name="Raymond F."/>
            <person name="Brodeur S."/>
            <person name="Corbeil J."/>
            <person name="Isabel S."/>
            <person name="Omar R.F."/>
            <person name="Bergeron M.G."/>
        </authorList>
    </citation>
    <scope>NUCLEOTIDE SEQUENCE [LARGE SCALE GENOMIC DNA]</scope>
    <source>
        <strain evidence="15 16">CCRI-19302</strain>
    </source>
</reference>
<dbReference type="GO" id="GO:0043531">
    <property type="term" value="F:ADP binding"/>
    <property type="evidence" value="ECO:0007669"/>
    <property type="project" value="TreeGrafter"/>
</dbReference>
<evidence type="ECO:0000313" key="16">
    <source>
        <dbReference type="Proteomes" id="UP000216411"/>
    </source>
</evidence>
<keyword evidence="11" id="KW-0066">ATP synthesis</keyword>
<protein>
    <submittedName>
        <fullName evidence="15">F0F1 ATP synthase subunit alpha</fullName>
        <ecNumber evidence="15">3.6.3.14</ecNumber>
    </submittedName>
</protein>
<proteinExistence type="inferred from homology"/>
<evidence type="ECO:0000256" key="3">
    <source>
        <dbReference type="ARBA" id="ARBA00022448"/>
    </source>
</evidence>
<evidence type="ECO:0000256" key="10">
    <source>
        <dbReference type="ARBA" id="ARBA00023196"/>
    </source>
</evidence>
<name>A0A371J3A1_9FIRM</name>
<evidence type="ECO:0000256" key="12">
    <source>
        <dbReference type="ARBA" id="ARBA00026013"/>
    </source>
</evidence>
<organism evidence="15 16">
    <name type="scientific">Lachnotalea glycerini</name>
    <dbReference type="NCBI Taxonomy" id="1763509"/>
    <lineage>
        <taxon>Bacteria</taxon>
        <taxon>Bacillati</taxon>
        <taxon>Bacillota</taxon>
        <taxon>Clostridia</taxon>
        <taxon>Lachnospirales</taxon>
        <taxon>Lachnospiraceae</taxon>
        <taxon>Lachnotalea</taxon>
    </lineage>
</organism>
<dbReference type="RefSeq" id="WP_330414438.1">
    <property type="nucleotide sequence ID" value="NZ_NOKA02000117.1"/>
</dbReference>
<comment type="caution">
    <text evidence="15">The sequence shown here is derived from an EMBL/GenBank/DDBJ whole genome shotgun (WGS) entry which is preliminary data.</text>
</comment>
<dbReference type="SUPFAM" id="SSF52540">
    <property type="entry name" value="P-loop containing nucleoside triphosphate hydrolases"/>
    <property type="match status" value="1"/>
</dbReference>
<dbReference type="Pfam" id="PF00006">
    <property type="entry name" value="ATP-synt_ab"/>
    <property type="match status" value="1"/>
</dbReference>
<keyword evidence="15" id="KW-0378">Hydrolase</keyword>
<keyword evidence="9" id="KW-0472">Membrane</keyword>
<evidence type="ECO:0000256" key="8">
    <source>
        <dbReference type="ARBA" id="ARBA00023065"/>
    </source>
</evidence>
<dbReference type="InterPro" id="IPR005294">
    <property type="entry name" value="ATP_synth_F1_asu"/>
</dbReference>
<dbReference type="InterPro" id="IPR004100">
    <property type="entry name" value="ATPase_F1/V1/A1_a/bsu_N"/>
</dbReference>
<comment type="similarity">
    <text evidence="2">Belongs to the ATPase alpha/beta chains family.</text>
</comment>
<dbReference type="CDD" id="cd18116">
    <property type="entry name" value="ATP-synt_F1_alpha_N"/>
    <property type="match status" value="1"/>
</dbReference>
<evidence type="ECO:0000256" key="5">
    <source>
        <dbReference type="ARBA" id="ARBA00022781"/>
    </source>
</evidence>
<dbReference type="GO" id="GO:0046933">
    <property type="term" value="F:proton-transporting ATP synthase activity, rotational mechanism"/>
    <property type="evidence" value="ECO:0007669"/>
    <property type="project" value="InterPro"/>
</dbReference>
<dbReference type="GO" id="GO:0045259">
    <property type="term" value="C:proton-transporting ATP synthase complex"/>
    <property type="evidence" value="ECO:0007669"/>
    <property type="project" value="UniProtKB-KW"/>
</dbReference>
<dbReference type="Pfam" id="PF02874">
    <property type="entry name" value="ATP-synt_ab_N"/>
    <property type="match status" value="1"/>
</dbReference>
<accession>A0A371J3A1</accession>
<dbReference type="InterPro" id="IPR036121">
    <property type="entry name" value="ATPase_F1/V1/A1_a/bsu_N_sf"/>
</dbReference>
<keyword evidence="10" id="KW-0139">CF(1)</keyword>
<evidence type="ECO:0000256" key="11">
    <source>
        <dbReference type="ARBA" id="ARBA00023310"/>
    </source>
</evidence>
<dbReference type="FunFam" id="2.40.30.20:FF:000001">
    <property type="entry name" value="ATP synthase subunit alpha"/>
    <property type="match status" value="1"/>
</dbReference>
<comment type="subcellular location">
    <subcellularLocation>
        <location evidence="1">Membrane</location>
    </subcellularLocation>
</comment>
<keyword evidence="3" id="KW-0813">Transport</keyword>
<sequence>MNLRPEEISSVIKEQIKRYAAQLEVSDVGTVIQVADGIARIHGLENAMQGELLEFPGEIYGMVLNLEEDNVGAVLLGDTSNINEGDTVKTTGRVVEVPVGDALIGRVVNALGQAIDGKGPIQSDKFRQIERVASGVISRKSVDTPLQTGIKAIDSMIPIGRGQRELIIGDRQTGKTAIAIDTIINQKGQGVKCIYVAIGQKSSTVATIVKTLEEYGAMDYTTIVAATASELAPLQYIAPYSGCAIGEEWMEK</sequence>
<dbReference type="FunFam" id="3.40.50.300:FF:002432">
    <property type="entry name" value="ATP synthase subunit alpha, mitochondrial"/>
    <property type="match status" value="1"/>
</dbReference>
<dbReference type="EMBL" id="NOKA02000117">
    <property type="protein sequence ID" value="RDY27154.1"/>
    <property type="molecule type" value="Genomic_DNA"/>
</dbReference>
<keyword evidence="5" id="KW-0375">Hydrogen ion transport</keyword>
<evidence type="ECO:0000256" key="1">
    <source>
        <dbReference type="ARBA" id="ARBA00004370"/>
    </source>
</evidence>
<evidence type="ECO:0000256" key="9">
    <source>
        <dbReference type="ARBA" id="ARBA00023136"/>
    </source>
</evidence>
<gene>
    <name evidence="15" type="ORF">CG710_021030</name>
</gene>
<dbReference type="AlphaFoldDB" id="A0A371J3A1"/>
<evidence type="ECO:0000256" key="2">
    <source>
        <dbReference type="ARBA" id="ARBA00008936"/>
    </source>
</evidence>
<dbReference type="InterPro" id="IPR000194">
    <property type="entry name" value="ATPase_F1/V1/A1_a/bsu_nucl-bd"/>
</dbReference>
<comment type="subunit">
    <text evidence="12">F-type ATPases have 2 components, CF(1) - the catalytic core - and CF(0) - the membrane proton channel. CF(1) has five subunits: alpha(3), beta(3), gamma(1), delta(1), epsilon(1). CF(0) has four main subunits: a(1), b(1), b'(1) and c(9-12).</text>
</comment>
<evidence type="ECO:0000313" key="15">
    <source>
        <dbReference type="EMBL" id="RDY27154.1"/>
    </source>
</evidence>
<evidence type="ECO:0000256" key="7">
    <source>
        <dbReference type="ARBA" id="ARBA00022967"/>
    </source>
</evidence>
<dbReference type="InterPro" id="IPR027417">
    <property type="entry name" value="P-loop_NTPase"/>
</dbReference>
<evidence type="ECO:0000256" key="4">
    <source>
        <dbReference type="ARBA" id="ARBA00022741"/>
    </source>
</evidence>
<keyword evidence="7" id="KW-1278">Translocase</keyword>
<dbReference type="EC" id="3.6.3.14" evidence="15"/>
<evidence type="ECO:0000259" key="14">
    <source>
        <dbReference type="Pfam" id="PF02874"/>
    </source>
</evidence>
<keyword evidence="6" id="KW-0067">ATP-binding</keyword>
<evidence type="ECO:0000259" key="13">
    <source>
        <dbReference type="Pfam" id="PF00006"/>
    </source>
</evidence>
<dbReference type="Gene3D" id="3.40.50.300">
    <property type="entry name" value="P-loop containing nucleotide triphosphate hydrolases"/>
    <property type="match status" value="1"/>
</dbReference>
<dbReference type="Gene3D" id="2.40.30.20">
    <property type="match status" value="1"/>
</dbReference>
<dbReference type="PANTHER" id="PTHR48082">
    <property type="entry name" value="ATP SYNTHASE SUBUNIT ALPHA, MITOCHONDRIAL"/>
    <property type="match status" value="1"/>
</dbReference>
<keyword evidence="8" id="KW-0406">Ion transport</keyword>
<dbReference type="GO" id="GO:0005524">
    <property type="term" value="F:ATP binding"/>
    <property type="evidence" value="ECO:0007669"/>
    <property type="project" value="UniProtKB-KW"/>
</dbReference>
<dbReference type="InterPro" id="IPR023366">
    <property type="entry name" value="ATP_synth_asu-like_sf"/>
</dbReference>
<feature type="domain" description="ATPase F1/V1/A1 complex alpha/beta subunit N-terminal" evidence="14">
    <location>
        <begin position="25"/>
        <end position="92"/>
    </location>
</feature>
<keyword evidence="4" id="KW-0547">Nucleotide-binding</keyword>
<dbReference type="PANTHER" id="PTHR48082:SF2">
    <property type="entry name" value="ATP SYNTHASE SUBUNIT ALPHA, MITOCHONDRIAL"/>
    <property type="match status" value="1"/>
</dbReference>
<feature type="domain" description="ATPase F1/V1/A1 complex alpha/beta subunit nucleotide-binding" evidence="13">
    <location>
        <begin position="149"/>
        <end position="251"/>
    </location>
</feature>
<feature type="non-terminal residue" evidence="15">
    <location>
        <position position="252"/>
    </location>
</feature>
<evidence type="ECO:0000256" key="6">
    <source>
        <dbReference type="ARBA" id="ARBA00022840"/>
    </source>
</evidence>